<proteinExistence type="predicted"/>
<sequence length="251" mass="29082">MPLRARWCRAAVARDPDLRTRRHHRAYRPVERIHDVRQRLASIVDGESEDAGCRHARGGGPGKCLLRALHCGQDAQRDGDIAAPAVFAPDWSSIASKMPDDIRIVVEAVLEDNWQQLEDRVKQMEDEAKLTNERKDMVIESKDKLIAHMEYMQKLNEKLIAHGRDMQEWTESRLEQAKVKRLDDLRRYQIVYEPLDTINWLLRGLYPWNRSGPEALFNQLMDDIVDKATGTLQPAFKQQYNELAAVFEEPE</sequence>
<name>A0A8J5XXF3_DIALT</name>
<organism evidence="2 3">
    <name type="scientific">Diacronema lutheri</name>
    <name type="common">Unicellular marine alga</name>
    <name type="synonym">Monochrysis lutheri</name>
    <dbReference type="NCBI Taxonomy" id="2081491"/>
    <lineage>
        <taxon>Eukaryota</taxon>
        <taxon>Haptista</taxon>
        <taxon>Haptophyta</taxon>
        <taxon>Pavlovophyceae</taxon>
        <taxon>Pavlovales</taxon>
        <taxon>Pavlovaceae</taxon>
        <taxon>Diacronema</taxon>
    </lineage>
</organism>
<comment type="caution">
    <text evidence="2">The sequence shown here is derived from an EMBL/GenBank/DDBJ whole genome shotgun (WGS) entry which is preliminary data.</text>
</comment>
<dbReference type="AlphaFoldDB" id="A0A8J5XXF3"/>
<evidence type="ECO:0000256" key="1">
    <source>
        <dbReference type="SAM" id="Coils"/>
    </source>
</evidence>
<keyword evidence="1" id="KW-0175">Coiled coil</keyword>
<dbReference type="EMBL" id="JAGTXO010000006">
    <property type="protein sequence ID" value="KAG8467200.1"/>
    <property type="molecule type" value="Genomic_DNA"/>
</dbReference>
<evidence type="ECO:0000313" key="3">
    <source>
        <dbReference type="Proteomes" id="UP000751190"/>
    </source>
</evidence>
<accession>A0A8J5XXF3</accession>
<reference evidence="2" key="1">
    <citation type="submission" date="2021-05" db="EMBL/GenBank/DDBJ databases">
        <title>The genome of the haptophyte Pavlova lutheri (Diacronema luteri, Pavlovales) - a model for lipid biosynthesis in eukaryotic algae.</title>
        <authorList>
            <person name="Hulatt C.J."/>
            <person name="Posewitz M.C."/>
        </authorList>
    </citation>
    <scope>NUCLEOTIDE SEQUENCE</scope>
    <source>
        <strain evidence="2">NIVA-4/92</strain>
    </source>
</reference>
<protein>
    <submittedName>
        <fullName evidence="2">Uncharacterized protein</fullName>
    </submittedName>
</protein>
<dbReference type="Proteomes" id="UP000751190">
    <property type="component" value="Unassembled WGS sequence"/>
</dbReference>
<feature type="coiled-coil region" evidence="1">
    <location>
        <begin position="107"/>
        <end position="134"/>
    </location>
</feature>
<gene>
    <name evidence="2" type="ORF">KFE25_000516</name>
</gene>
<evidence type="ECO:0000313" key="2">
    <source>
        <dbReference type="EMBL" id="KAG8467200.1"/>
    </source>
</evidence>
<keyword evidence="3" id="KW-1185">Reference proteome</keyword>